<dbReference type="Proteomes" id="UP000886111">
    <property type="component" value="Unassembled WGS sequence"/>
</dbReference>
<feature type="binding site" evidence="8">
    <location>
        <position position="415"/>
    </location>
    <ligand>
        <name>[4Fe-4S] cluster</name>
        <dbReference type="ChEBI" id="CHEBI:49883"/>
        <label>2</label>
    </ligand>
</feature>
<evidence type="ECO:0000256" key="4">
    <source>
        <dbReference type="ARBA" id="ARBA00022737"/>
    </source>
</evidence>
<dbReference type="InterPro" id="IPR017900">
    <property type="entry name" value="4Fe4S_Fe_S_CS"/>
</dbReference>
<keyword evidence="5 8" id="KW-0249">Electron transport</keyword>
<dbReference type="SUPFAM" id="SSF46548">
    <property type="entry name" value="alpha-helical ferredoxin"/>
    <property type="match status" value="1"/>
</dbReference>
<dbReference type="GO" id="GO:0005886">
    <property type="term" value="C:plasma membrane"/>
    <property type="evidence" value="ECO:0007669"/>
    <property type="project" value="UniProtKB-SubCell"/>
</dbReference>
<comment type="cofactor">
    <cofactor evidence="8">
        <name>[4Fe-4S] cluster</name>
        <dbReference type="ChEBI" id="CHEBI:49883"/>
    </cofactor>
    <text evidence="8">Binds 2 [4Fe-4S] clusters per subunit.</text>
</comment>
<feature type="binding site" evidence="8">
    <location>
        <position position="412"/>
    </location>
    <ligand>
        <name>[4Fe-4S] cluster</name>
        <dbReference type="ChEBI" id="CHEBI:49883"/>
        <label>2</label>
    </ligand>
</feature>
<dbReference type="Gene3D" id="3.40.50.11540">
    <property type="entry name" value="NADH-ubiquinone oxidoreductase 51kDa subunit"/>
    <property type="match status" value="1"/>
</dbReference>
<dbReference type="GO" id="GO:0022900">
    <property type="term" value="P:electron transport chain"/>
    <property type="evidence" value="ECO:0007669"/>
    <property type="project" value="UniProtKB-UniRule"/>
</dbReference>
<dbReference type="PROSITE" id="PS51379">
    <property type="entry name" value="4FE4S_FER_2"/>
    <property type="match status" value="2"/>
</dbReference>
<keyword evidence="6 8" id="KW-0408">Iron</keyword>
<evidence type="ECO:0000259" key="9">
    <source>
        <dbReference type="PROSITE" id="PS51379"/>
    </source>
</evidence>
<keyword evidence="1 8" id="KW-0813">Transport</keyword>
<protein>
    <recommendedName>
        <fullName evidence="8">Ion-translocating oxidoreductase complex subunit C</fullName>
        <ecNumber evidence="8">7.-.-.-</ecNumber>
    </recommendedName>
    <alternativeName>
        <fullName evidence="8">Rnf electron transport complex subunit C</fullName>
    </alternativeName>
</protein>
<evidence type="ECO:0000256" key="3">
    <source>
        <dbReference type="ARBA" id="ARBA00022723"/>
    </source>
</evidence>
<dbReference type="GO" id="GO:0046872">
    <property type="term" value="F:metal ion binding"/>
    <property type="evidence" value="ECO:0007669"/>
    <property type="project" value="UniProtKB-KW"/>
</dbReference>
<dbReference type="EMBL" id="DRTD01000359">
    <property type="protein sequence ID" value="HHE55085.1"/>
    <property type="molecule type" value="Genomic_DNA"/>
</dbReference>
<feature type="binding site" evidence="8">
    <location>
        <position position="422"/>
    </location>
    <ligand>
        <name>[4Fe-4S] cluster</name>
        <dbReference type="ChEBI" id="CHEBI:49883"/>
        <label>1</label>
    </ligand>
</feature>
<dbReference type="Pfam" id="PF10531">
    <property type="entry name" value="SLBB"/>
    <property type="match status" value="1"/>
</dbReference>
<evidence type="ECO:0000256" key="5">
    <source>
        <dbReference type="ARBA" id="ARBA00022982"/>
    </source>
</evidence>
<proteinExistence type="inferred from homology"/>
<dbReference type="InterPro" id="IPR010208">
    <property type="entry name" value="Ion_transpt_RnfC/RsxC"/>
</dbReference>
<dbReference type="InterPro" id="IPR011538">
    <property type="entry name" value="Nuo51_FMN-bd"/>
</dbReference>
<keyword evidence="8" id="KW-1003">Cell membrane</keyword>
<gene>
    <name evidence="10" type="primary">rsxC</name>
    <name evidence="8" type="synonym">rnfC</name>
    <name evidence="10" type="ORF">ENL21_04835</name>
</gene>
<dbReference type="PROSITE" id="PS00198">
    <property type="entry name" value="4FE4S_FER_1"/>
    <property type="match status" value="1"/>
</dbReference>
<name>A0A7V5H3Y3_CALAY</name>
<comment type="similarity">
    <text evidence="8">Belongs to the 4Fe4S bacterial-type ferredoxin family. RnfC subfamily.</text>
</comment>
<dbReference type="GO" id="GO:0051539">
    <property type="term" value="F:4 iron, 4 sulfur cluster binding"/>
    <property type="evidence" value="ECO:0007669"/>
    <property type="project" value="UniProtKB-KW"/>
</dbReference>
<dbReference type="InterPro" id="IPR019554">
    <property type="entry name" value="Soluble_ligand-bd"/>
</dbReference>
<accession>A0A7V5H3Y3</accession>
<keyword evidence="2 8" id="KW-0004">4Fe-4S</keyword>
<organism evidence="10">
    <name type="scientific">Caldithrix abyssi</name>
    <dbReference type="NCBI Taxonomy" id="187145"/>
    <lineage>
        <taxon>Bacteria</taxon>
        <taxon>Pseudomonadati</taxon>
        <taxon>Calditrichota</taxon>
        <taxon>Calditrichia</taxon>
        <taxon>Calditrichales</taxon>
        <taxon>Calditrichaceae</taxon>
        <taxon>Caldithrix</taxon>
    </lineage>
</organism>
<dbReference type="EC" id="7.-.-.-" evidence="8"/>
<feature type="binding site" evidence="8">
    <location>
        <position position="373"/>
    </location>
    <ligand>
        <name>[4Fe-4S] cluster</name>
        <dbReference type="ChEBI" id="CHEBI:49883"/>
        <label>1</label>
    </ligand>
</feature>
<sequence length="443" mass="49079">MLQLKTFPKGGIHPSQQKISAQASITYGEIPKQLLIPVNQHIGRTANVVVKKNDVVKRGQLLAQASGFISSNVHAPVDGKVMKVFRFSLLGGAIGEVIQIQPDEPGKSYREVLEQDVELSVDLNKLTAEEIRKRIQEAGIVGMGGAGFPTHVKLSPPPEKKIDALIINGAECEPYITADHRIMVEQPAQIIQGIKILKKLFPEVPVYIGIEDNKPDALNMMDKAAAREEGIFVVPLKAKYPQGGEKQLIKAVLNREVPSKGLPMDVGVIVQNVATVLAIRNVFYHNRPLLERVVTVSGSLVEHPGNILLPIGTPVSYIMDKFNIDRERVRLLLAGGPMMGRTCHSFESPISKTTSALLFFDEKAFVQRQENPCLRCGNCVSVCPMGLDVAIYVQMIQKNKLDDYVKEHIMDCIECGSCTYVCPANRRLVHWMRLGKRIIKREN</sequence>
<dbReference type="AlphaFoldDB" id="A0A7V5H3Y3"/>
<comment type="subunit">
    <text evidence="8">The complex is composed of six subunits: RnfA, RnfB, RnfC, RnfD, RnfE and RnfG.</text>
</comment>
<dbReference type="InterPro" id="IPR017896">
    <property type="entry name" value="4Fe4S_Fe-S-bd"/>
</dbReference>
<evidence type="ECO:0000256" key="6">
    <source>
        <dbReference type="ARBA" id="ARBA00023004"/>
    </source>
</evidence>
<comment type="caution">
    <text evidence="10">The sequence shown here is derived from an EMBL/GenBank/DDBJ whole genome shotgun (WGS) entry which is preliminary data.</text>
</comment>
<reference evidence="10" key="1">
    <citation type="journal article" date="2020" name="mSystems">
        <title>Genome- and Community-Level Interaction Insights into Carbon Utilization and Element Cycling Functions of Hydrothermarchaeota in Hydrothermal Sediment.</title>
        <authorList>
            <person name="Zhou Z."/>
            <person name="Liu Y."/>
            <person name="Xu W."/>
            <person name="Pan J."/>
            <person name="Luo Z.H."/>
            <person name="Li M."/>
        </authorList>
    </citation>
    <scope>NUCLEOTIDE SEQUENCE [LARGE SCALE GENOMIC DNA]</scope>
    <source>
        <strain evidence="10">HyVt-76</strain>
    </source>
</reference>
<keyword evidence="3 8" id="KW-0479">Metal-binding</keyword>
<dbReference type="NCBIfam" id="TIGR01945">
    <property type="entry name" value="rnfC"/>
    <property type="match status" value="1"/>
</dbReference>
<evidence type="ECO:0000256" key="1">
    <source>
        <dbReference type="ARBA" id="ARBA00022448"/>
    </source>
</evidence>
<dbReference type="SUPFAM" id="SSF142019">
    <property type="entry name" value="Nqo1 FMN-binding domain-like"/>
    <property type="match status" value="1"/>
</dbReference>
<feature type="binding site" evidence="8">
    <location>
        <position position="418"/>
    </location>
    <ligand>
        <name>[4Fe-4S] cluster</name>
        <dbReference type="ChEBI" id="CHEBI:49883"/>
        <label>2</label>
    </ligand>
</feature>
<dbReference type="Pfam" id="PF13187">
    <property type="entry name" value="Fer4_9"/>
    <property type="match status" value="1"/>
</dbReference>
<keyword evidence="4 8" id="KW-0677">Repeat</keyword>
<evidence type="ECO:0000313" key="10">
    <source>
        <dbReference type="EMBL" id="HHE55085.1"/>
    </source>
</evidence>
<dbReference type="PANTHER" id="PTHR43034:SF2">
    <property type="entry name" value="ION-TRANSLOCATING OXIDOREDUCTASE COMPLEX SUBUNIT C"/>
    <property type="match status" value="1"/>
</dbReference>
<keyword evidence="7 8" id="KW-0411">Iron-sulfur</keyword>
<dbReference type="NCBIfam" id="NF003454">
    <property type="entry name" value="PRK05035.1"/>
    <property type="match status" value="1"/>
</dbReference>
<dbReference type="HAMAP" id="MF_00461">
    <property type="entry name" value="RsxC_RnfC"/>
    <property type="match status" value="1"/>
</dbReference>
<evidence type="ECO:0000256" key="7">
    <source>
        <dbReference type="ARBA" id="ARBA00023014"/>
    </source>
</evidence>
<comment type="function">
    <text evidence="8">Part of a membrane-bound complex that couples electron transfer with translocation of ions across the membrane.</text>
</comment>
<dbReference type="GO" id="GO:0009055">
    <property type="term" value="F:electron transfer activity"/>
    <property type="evidence" value="ECO:0007669"/>
    <property type="project" value="InterPro"/>
</dbReference>
<feature type="domain" description="4Fe-4S ferredoxin-type" evidence="9">
    <location>
        <begin position="403"/>
        <end position="432"/>
    </location>
</feature>
<feature type="binding site" evidence="8">
    <location>
        <position position="379"/>
    </location>
    <ligand>
        <name>[4Fe-4S] cluster</name>
        <dbReference type="ChEBI" id="CHEBI:49883"/>
        <label>1</label>
    </ligand>
</feature>
<dbReference type="Pfam" id="PF01512">
    <property type="entry name" value="Complex1_51K"/>
    <property type="match status" value="1"/>
</dbReference>
<keyword evidence="8" id="KW-1278">Translocase</keyword>
<dbReference type="Pfam" id="PF13375">
    <property type="entry name" value="RnfC_N"/>
    <property type="match status" value="1"/>
</dbReference>
<feature type="binding site" evidence="8">
    <location>
        <position position="376"/>
    </location>
    <ligand>
        <name>[4Fe-4S] cluster</name>
        <dbReference type="ChEBI" id="CHEBI:49883"/>
        <label>1</label>
    </ligand>
</feature>
<dbReference type="PANTHER" id="PTHR43034">
    <property type="entry name" value="ION-TRANSLOCATING OXIDOREDUCTASE COMPLEX SUBUNIT C"/>
    <property type="match status" value="1"/>
</dbReference>
<evidence type="ECO:0000256" key="8">
    <source>
        <dbReference type="HAMAP-Rule" id="MF_00461"/>
    </source>
</evidence>
<feature type="binding site" evidence="8">
    <location>
        <position position="383"/>
    </location>
    <ligand>
        <name>[4Fe-4S] cluster</name>
        <dbReference type="ChEBI" id="CHEBI:49883"/>
        <label>2</label>
    </ligand>
</feature>
<dbReference type="InterPro" id="IPR037225">
    <property type="entry name" value="Nuo51_FMN-bd_sf"/>
</dbReference>
<dbReference type="Gene3D" id="3.30.70.20">
    <property type="match status" value="1"/>
</dbReference>
<comment type="subcellular location">
    <subcellularLocation>
        <location evidence="8">Cell membrane</location>
        <topology evidence="8">Peripheral membrane protein</topology>
    </subcellularLocation>
</comment>
<feature type="domain" description="4Fe-4S ferredoxin-type" evidence="9">
    <location>
        <begin position="362"/>
        <end position="386"/>
    </location>
</feature>
<keyword evidence="8" id="KW-0472">Membrane</keyword>
<dbReference type="InterPro" id="IPR026902">
    <property type="entry name" value="RnfC_N"/>
</dbReference>
<evidence type="ECO:0000256" key="2">
    <source>
        <dbReference type="ARBA" id="ARBA00022485"/>
    </source>
</evidence>